<dbReference type="InterPro" id="IPR036770">
    <property type="entry name" value="Ankyrin_rpt-contain_sf"/>
</dbReference>
<keyword evidence="4" id="KW-0812">Transmembrane</keyword>
<feature type="repeat" description="ANK" evidence="3">
    <location>
        <begin position="114"/>
        <end position="150"/>
    </location>
</feature>
<evidence type="ECO:0000256" key="1">
    <source>
        <dbReference type="ARBA" id="ARBA00022737"/>
    </source>
</evidence>
<dbReference type="InterPro" id="IPR002110">
    <property type="entry name" value="Ankyrin_rpt"/>
</dbReference>
<keyword evidence="4" id="KW-1133">Transmembrane helix</keyword>
<keyword evidence="2 3" id="KW-0040">ANK repeat</keyword>
<protein>
    <submittedName>
        <fullName evidence="5">Ankyrin repeat domain-containing protein</fullName>
    </submittedName>
</protein>
<evidence type="ECO:0000313" key="5">
    <source>
        <dbReference type="EMBL" id="MBC2396514.1"/>
    </source>
</evidence>
<reference evidence="5 6" key="1">
    <citation type="submission" date="2020-04" db="EMBL/GenBank/DDBJ databases">
        <title>Genomic insights into acetone-butanol-ethanol (ABE) fermentation by sequencing solventogenic clostridia strains.</title>
        <authorList>
            <person name="Brown S."/>
        </authorList>
    </citation>
    <scope>NUCLEOTIDE SEQUENCE [LARGE SCALE GENOMIC DNA]</scope>
    <source>
        <strain evidence="5 6">DJ011</strain>
    </source>
</reference>
<evidence type="ECO:0000256" key="4">
    <source>
        <dbReference type="SAM" id="Phobius"/>
    </source>
</evidence>
<dbReference type="EMBL" id="JAAZWO010000002">
    <property type="protein sequence ID" value="MBC2396514.1"/>
    <property type="molecule type" value="Genomic_DNA"/>
</dbReference>
<comment type="caution">
    <text evidence="5">The sequence shown here is derived from an EMBL/GenBank/DDBJ whole genome shotgun (WGS) entry which is preliminary data.</text>
</comment>
<accession>A0A923E7J4</accession>
<dbReference type="Proteomes" id="UP000563151">
    <property type="component" value="Unassembled WGS sequence"/>
</dbReference>
<sequence>MKKKIIIFIIPIFIIITCFYYLRNKITETHNKGEYKITSINIYKNTPVWQLALAVKNEKTSTIEKIAKDKPELLNYQDPKYGSTLLLWSIGMEKYESAEALLKCGSNPDIARKNGETPLFLAALYSWIDNDAKKDPKYVKLLLRYGANPNKNYVGSDSSVTEPGSSPLMNSIGCGIEKTKALVEAGADINYKTQTGTTAAQEALLADETPEYAYYLIVQKKAKVTDPYHRRENFEGEDPNDKFFMVNILRDWVFALDSKEYKMKMEIVDEFARQGANYRDTKINDRALGRIKKLYPNDWEDYIKKY</sequence>
<evidence type="ECO:0000256" key="2">
    <source>
        <dbReference type="ARBA" id="ARBA00023043"/>
    </source>
</evidence>
<dbReference type="AlphaFoldDB" id="A0A923E7J4"/>
<dbReference type="PROSITE" id="PS50088">
    <property type="entry name" value="ANK_REPEAT"/>
    <property type="match status" value="1"/>
</dbReference>
<evidence type="ECO:0000313" key="6">
    <source>
        <dbReference type="Proteomes" id="UP000563151"/>
    </source>
</evidence>
<keyword evidence="6" id="KW-1185">Reference proteome</keyword>
<keyword evidence="1" id="KW-0677">Repeat</keyword>
<name>A0A923E7J4_CLOTT</name>
<dbReference type="PANTHER" id="PTHR24189">
    <property type="entry name" value="MYOTROPHIN"/>
    <property type="match status" value="1"/>
</dbReference>
<dbReference type="PANTHER" id="PTHR24189:SF50">
    <property type="entry name" value="ANKYRIN REPEAT AND SOCS BOX PROTEIN 2"/>
    <property type="match status" value="1"/>
</dbReference>
<organism evidence="5 6">
    <name type="scientific">Clostridium tetanomorphum</name>
    <dbReference type="NCBI Taxonomy" id="1553"/>
    <lineage>
        <taxon>Bacteria</taxon>
        <taxon>Bacillati</taxon>
        <taxon>Bacillota</taxon>
        <taxon>Clostridia</taxon>
        <taxon>Eubacteriales</taxon>
        <taxon>Clostridiaceae</taxon>
        <taxon>Clostridium</taxon>
    </lineage>
</organism>
<dbReference type="InterPro" id="IPR050745">
    <property type="entry name" value="Multifunctional_regulatory"/>
</dbReference>
<proteinExistence type="predicted"/>
<feature type="transmembrane region" description="Helical" evidence="4">
    <location>
        <begin position="5"/>
        <end position="22"/>
    </location>
</feature>
<dbReference type="Pfam" id="PF12796">
    <property type="entry name" value="Ank_2"/>
    <property type="match status" value="1"/>
</dbReference>
<evidence type="ECO:0000256" key="3">
    <source>
        <dbReference type="PROSITE-ProRule" id="PRU00023"/>
    </source>
</evidence>
<dbReference type="Gene3D" id="1.25.40.20">
    <property type="entry name" value="Ankyrin repeat-containing domain"/>
    <property type="match status" value="1"/>
</dbReference>
<keyword evidence="4" id="KW-0472">Membrane</keyword>
<dbReference type="SUPFAM" id="SSF48403">
    <property type="entry name" value="Ankyrin repeat"/>
    <property type="match status" value="1"/>
</dbReference>
<gene>
    <name evidence="5" type="ORF">HGG79_01795</name>
</gene>
<dbReference type="SMART" id="SM00248">
    <property type="entry name" value="ANK"/>
    <property type="match status" value="3"/>
</dbReference>